<keyword evidence="1" id="KW-0472">Membrane</keyword>
<keyword evidence="3" id="KW-1185">Reference proteome</keyword>
<reference evidence="2 3" key="1">
    <citation type="submission" date="2019-03" db="EMBL/GenBank/DDBJ databases">
        <authorList>
            <person name="Kim M.K.M."/>
        </authorList>
    </citation>
    <scope>NUCLEOTIDE SEQUENCE [LARGE SCALE GENOMIC DNA]</scope>
    <source>
        <strain evidence="2 3">18JY21-1</strain>
    </source>
</reference>
<sequence>METKPMKTHMMPMQTPMMPMHHMMPMQMEPMNVIEEKPMPALMMPYQPQMWQQPVYHHPVVSACHPAKAKIAHVAKAAHCTSPGEILVLFILLVIISRSFLGWRG</sequence>
<organism evidence="2 3">
    <name type="scientific">Paenibacillus albiflavus</name>
    <dbReference type="NCBI Taxonomy" id="2545760"/>
    <lineage>
        <taxon>Bacteria</taxon>
        <taxon>Bacillati</taxon>
        <taxon>Bacillota</taxon>
        <taxon>Bacilli</taxon>
        <taxon>Bacillales</taxon>
        <taxon>Paenibacillaceae</taxon>
        <taxon>Paenibacillus</taxon>
    </lineage>
</organism>
<feature type="transmembrane region" description="Helical" evidence="1">
    <location>
        <begin position="85"/>
        <end position="103"/>
    </location>
</feature>
<gene>
    <name evidence="2" type="ORF">E0485_21125</name>
</gene>
<keyword evidence="1" id="KW-1133">Transmembrane helix</keyword>
<keyword evidence="1" id="KW-0812">Transmembrane</keyword>
<evidence type="ECO:0000313" key="2">
    <source>
        <dbReference type="EMBL" id="TCZ73412.1"/>
    </source>
</evidence>
<accession>A0A4V2WMY3</accession>
<dbReference type="RefSeq" id="WP_132420059.1">
    <property type="nucleotide sequence ID" value="NZ_SKFG01000032.1"/>
</dbReference>
<dbReference type="AlphaFoldDB" id="A0A4V2WMY3"/>
<comment type="caution">
    <text evidence="2">The sequence shown here is derived from an EMBL/GenBank/DDBJ whole genome shotgun (WGS) entry which is preliminary data.</text>
</comment>
<protein>
    <submittedName>
        <fullName evidence="2">Uncharacterized protein</fullName>
    </submittedName>
</protein>
<dbReference type="EMBL" id="SKFG01000032">
    <property type="protein sequence ID" value="TCZ73412.1"/>
    <property type="molecule type" value="Genomic_DNA"/>
</dbReference>
<dbReference type="Proteomes" id="UP000295418">
    <property type="component" value="Unassembled WGS sequence"/>
</dbReference>
<evidence type="ECO:0000313" key="3">
    <source>
        <dbReference type="Proteomes" id="UP000295418"/>
    </source>
</evidence>
<name>A0A4V2WMY3_9BACL</name>
<proteinExistence type="predicted"/>
<evidence type="ECO:0000256" key="1">
    <source>
        <dbReference type="SAM" id="Phobius"/>
    </source>
</evidence>